<dbReference type="InterPro" id="IPR018108">
    <property type="entry name" value="MCP_transmembrane"/>
</dbReference>
<dbReference type="SUPFAM" id="SSF103506">
    <property type="entry name" value="Mitochondrial carrier"/>
    <property type="match status" value="1"/>
</dbReference>
<protein>
    <submittedName>
        <fullName evidence="10">Probable mitochondrial 2-oxoglutarate/malate carrier protein</fullName>
    </submittedName>
</protein>
<dbReference type="InterPro" id="IPR002067">
    <property type="entry name" value="MCP"/>
</dbReference>
<dbReference type="Proteomes" id="UP001153069">
    <property type="component" value="Unassembled WGS sequence"/>
</dbReference>
<evidence type="ECO:0000256" key="3">
    <source>
        <dbReference type="ARBA" id="ARBA00022448"/>
    </source>
</evidence>
<gene>
    <name evidence="10" type="ORF">SEMRO_93_G048290.1</name>
</gene>
<keyword evidence="5" id="KW-0677">Repeat</keyword>
<comment type="similarity">
    <text evidence="2 9">Belongs to the mitochondrial carrier (TC 2.A.29) family.</text>
</comment>
<proteinExistence type="inferred from homology"/>
<evidence type="ECO:0000313" key="10">
    <source>
        <dbReference type="EMBL" id="CAB9500816.1"/>
    </source>
</evidence>
<sequence length="300" mass="32126">MSLQQQQKPMATAAAAPPSLLTQVGMAGTAAVITVSFIHPIDVVKTRIQISSEYGKLGMGGTISKITSNEGVMALWKGVNAAWLREASYTSLRLGLYEPVKVLVGANDPETTTFLKKFAAGSAAGAIGSLAGNPFDVLKTKMMASAGKEVPSIGRTAKELFAAQGIQGFYRGIDSNIARAMVLNGTKMACYDQAKGYVVATTGLSKQSIVTQFLSAVAAGFFMTCTVSPFDMVRTRLMNQPSDAKIYNNAVDCMIKIAKNEGPATFWRGFFPIWSRFAPTTTIQLVIFEQLRGMMGMKSI</sequence>
<keyword evidence="11" id="KW-1185">Reference proteome</keyword>
<dbReference type="EMBL" id="CAICTM010000092">
    <property type="protein sequence ID" value="CAB9500816.1"/>
    <property type="molecule type" value="Genomic_DNA"/>
</dbReference>
<evidence type="ECO:0000256" key="9">
    <source>
        <dbReference type="RuleBase" id="RU000488"/>
    </source>
</evidence>
<dbReference type="InterPro" id="IPR050391">
    <property type="entry name" value="Mito_Metabolite_Transporter"/>
</dbReference>
<organism evidence="10 11">
    <name type="scientific">Seminavis robusta</name>
    <dbReference type="NCBI Taxonomy" id="568900"/>
    <lineage>
        <taxon>Eukaryota</taxon>
        <taxon>Sar</taxon>
        <taxon>Stramenopiles</taxon>
        <taxon>Ochrophyta</taxon>
        <taxon>Bacillariophyta</taxon>
        <taxon>Bacillariophyceae</taxon>
        <taxon>Bacillariophycidae</taxon>
        <taxon>Naviculales</taxon>
        <taxon>Naviculaceae</taxon>
        <taxon>Seminavis</taxon>
    </lineage>
</organism>
<dbReference type="PANTHER" id="PTHR45618">
    <property type="entry name" value="MITOCHONDRIAL DICARBOXYLATE CARRIER-RELATED"/>
    <property type="match status" value="1"/>
</dbReference>
<name>A0A9N8H4S6_9STRA</name>
<dbReference type="PRINTS" id="PR00926">
    <property type="entry name" value="MITOCARRIER"/>
</dbReference>
<feature type="repeat" description="Solcar" evidence="8">
    <location>
        <begin position="112"/>
        <end position="197"/>
    </location>
</feature>
<dbReference type="GO" id="GO:0055085">
    <property type="term" value="P:transmembrane transport"/>
    <property type="evidence" value="ECO:0007669"/>
    <property type="project" value="InterPro"/>
</dbReference>
<keyword evidence="3 9" id="KW-0813">Transport</keyword>
<evidence type="ECO:0000256" key="8">
    <source>
        <dbReference type="PROSITE-ProRule" id="PRU00282"/>
    </source>
</evidence>
<dbReference type="Pfam" id="PF00153">
    <property type="entry name" value="Mito_carr"/>
    <property type="match status" value="3"/>
</dbReference>
<feature type="repeat" description="Solcar" evidence="8">
    <location>
        <begin position="18"/>
        <end position="103"/>
    </location>
</feature>
<dbReference type="PROSITE" id="PS50920">
    <property type="entry name" value="SOLCAR"/>
    <property type="match status" value="3"/>
</dbReference>
<feature type="repeat" description="Solcar" evidence="8">
    <location>
        <begin position="207"/>
        <end position="294"/>
    </location>
</feature>
<evidence type="ECO:0000256" key="5">
    <source>
        <dbReference type="ARBA" id="ARBA00022737"/>
    </source>
</evidence>
<evidence type="ECO:0000256" key="1">
    <source>
        <dbReference type="ARBA" id="ARBA00004141"/>
    </source>
</evidence>
<dbReference type="AlphaFoldDB" id="A0A9N8H4S6"/>
<evidence type="ECO:0000313" key="11">
    <source>
        <dbReference type="Proteomes" id="UP001153069"/>
    </source>
</evidence>
<reference evidence="10" key="1">
    <citation type="submission" date="2020-06" db="EMBL/GenBank/DDBJ databases">
        <authorList>
            <consortium name="Plant Systems Biology data submission"/>
        </authorList>
    </citation>
    <scope>NUCLEOTIDE SEQUENCE</scope>
    <source>
        <strain evidence="10">D6</strain>
    </source>
</reference>
<evidence type="ECO:0000256" key="4">
    <source>
        <dbReference type="ARBA" id="ARBA00022692"/>
    </source>
</evidence>
<keyword evidence="7 8" id="KW-0472">Membrane</keyword>
<evidence type="ECO:0000256" key="2">
    <source>
        <dbReference type="ARBA" id="ARBA00006375"/>
    </source>
</evidence>
<dbReference type="GO" id="GO:0016020">
    <property type="term" value="C:membrane"/>
    <property type="evidence" value="ECO:0007669"/>
    <property type="project" value="UniProtKB-SubCell"/>
</dbReference>
<evidence type="ECO:0000256" key="6">
    <source>
        <dbReference type="ARBA" id="ARBA00022989"/>
    </source>
</evidence>
<dbReference type="OrthoDB" id="756301at2759"/>
<keyword evidence="6" id="KW-1133">Transmembrane helix</keyword>
<accession>A0A9N8H4S6</accession>
<evidence type="ECO:0000256" key="7">
    <source>
        <dbReference type="ARBA" id="ARBA00023136"/>
    </source>
</evidence>
<dbReference type="InterPro" id="IPR023395">
    <property type="entry name" value="MCP_dom_sf"/>
</dbReference>
<comment type="subcellular location">
    <subcellularLocation>
        <location evidence="1">Membrane</location>
        <topology evidence="1">Multi-pass membrane protein</topology>
    </subcellularLocation>
</comment>
<dbReference type="Gene3D" id="1.50.40.10">
    <property type="entry name" value="Mitochondrial carrier domain"/>
    <property type="match status" value="1"/>
</dbReference>
<keyword evidence="4 8" id="KW-0812">Transmembrane</keyword>
<comment type="caution">
    <text evidence="10">The sequence shown here is derived from an EMBL/GenBank/DDBJ whole genome shotgun (WGS) entry which is preliminary data.</text>
</comment>